<evidence type="ECO:0000313" key="2">
    <source>
        <dbReference type="EMBL" id="CAG8806691.1"/>
    </source>
</evidence>
<comment type="caution">
    <text evidence="2">The sequence shown here is derived from an EMBL/GenBank/DDBJ whole genome shotgun (WGS) entry which is preliminary data.</text>
</comment>
<protein>
    <submittedName>
        <fullName evidence="2">5059_t:CDS:1</fullName>
    </submittedName>
</protein>
<evidence type="ECO:0000256" key="1">
    <source>
        <dbReference type="SAM" id="MobiDB-lite"/>
    </source>
</evidence>
<dbReference type="Proteomes" id="UP000789901">
    <property type="component" value="Unassembled WGS sequence"/>
</dbReference>
<feature type="region of interest" description="Disordered" evidence="1">
    <location>
        <begin position="111"/>
        <end position="150"/>
    </location>
</feature>
<feature type="compositionally biased region" description="Acidic residues" evidence="1">
    <location>
        <begin position="114"/>
        <end position="125"/>
    </location>
</feature>
<dbReference type="Gene3D" id="2.40.70.10">
    <property type="entry name" value="Acid Proteases"/>
    <property type="match status" value="1"/>
</dbReference>
<dbReference type="EMBL" id="CAJVQB010025586">
    <property type="protein sequence ID" value="CAG8806691.1"/>
    <property type="molecule type" value="Genomic_DNA"/>
</dbReference>
<dbReference type="InterPro" id="IPR021109">
    <property type="entry name" value="Peptidase_aspartic_dom_sf"/>
</dbReference>
<accession>A0ABN7W027</accession>
<gene>
    <name evidence="2" type="ORF">GMARGA_LOCUS24349</name>
</gene>
<sequence length="150" mass="17226">MAECCLKINKEEKTTLMYCKAQVKEYPILLVLNSSSSGCMILANFLKEVNIAIDHPFIVVMIGVHEEQKQPLEEVDKFPVTVGEKTITSQVVIMDAENYAIIVENNWMKKAREPEEDVSTLEEETESKIDKSNSEEEYEDEVLIDKPYLY</sequence>
<name>A0ABN7W027_GIGMA</name>
<proteinExistence type="predicted"/>
<organism evidence="2 3">
    <name type="scientific">Gigaspora margarita</name>
    <dbReference type="NCBI Taxonomy" id="4874"/>
    <lineage>
        <taxon>Eukaryota</taxon>
        <taxon>Fungi</taxon>
        <taxon>Fungi incertae sedis</taxon>
        <taxon>Mucoromycota</taxon>
        <taxon>Glomeromycotina</taxon>
        <taxon>Glomeromycetes</taxon>
        <taxon>Diversisporales</taxon>
        <taxon>Gigasporaceae</taxon>
        <taxon>Gigaspora</taxon>
    </lineage>
</organism>
<keyword evidence="3" id="KW-1185">Reference proteome</keyword>
<evidence type="ECO:0000313" key="3">
    <source>
        <dbReference type="Proteomes" id="UP000789901"/>
    </source>
</evidence>
<reference evidence="2 3" key="1">
    <citation type="submission" date="2021-06" db="EMBL/GenBank/DDBJ databases">
        <authorList>
            <person name="Kallberg Y."/>
            <person name="Tangrot J."/>
            <person name="Rosling A."/>
        </authorList>
    </citation>
    <scope>NUCLEOTIDE SEQUENCE [LARGE SCALE GENOMIC DNA]</scope>
    <source>
        <strain evidence="2 3">120-4 pot B 10/14</strain>
    </source>
</reference>